<dbReference type="RefSeq" id="WP_338398000.1">
    <property type="nucleotide sequence ID" value="NZ_AP025292.1"/>
</dbReference>
<evidence type="ECO:0000256" key="1">
    <source>
        <dbReference type="ARBA" id="ARBA00022679"/>
    </source>
</evidence>
<evidence type="ECO:0000256" key="2">
    <source>
        <dbReference type="ARBA" id="ARBA00023180"/>
    </source>
</evidence>
<proteinExistence type="predicted"/>
<evidence type="ECO:0000313" key="4">
    <source>
        <dbReference type="EMBL" id="BDC98996.1"/>
    </source>
</evidence>
<dbReference type="SUPFAM" id="SSF52540">
    <property type="entry name" value="P-loop containing nucleoside triphosphate hydrolases"/>
    <property type="match status" value="1"/>
</dbReference>
<accession>A0ABN6LC68</accession>
<organism evidence="4 5">
    <name type="scientific">Persicobacter psychrovividus</name>
    <dbReference type="NCBI Taxonomy" id="387638"/>
    <lineage>
        <taxon>Bacteria</taxon>
        <taxon>Pseudomonadati</taxon>
        <taxon>Bacteroidota</taxon>
        <taxon>Cytophagia</taxon>
        <taxon>Cytophagales</taxon>
        <taxon>Persicobacteraceae</taxon>
        <taxon>Persicobacter</taxon>
    </lineage>
</organism>
<feature type="domain" description="Sulfotransferase" evidence="3">
    <location>
        <begin position="10"/>
        <end position="210"/>
    </location>
</feature>
<sequence>METQQITLLPDFIIIGAGKAGTTSLYHYLDQHQDIFMSKVKEPNFFALEGEHLDHQKEDPKQLNHYPWAVTDLQQYCDLFKDASPTQSKGEASTMYLYSKKAAEGIQNRCPEAKLMVVLRQPAERLYSRYLHLARENRTPTDDFADVLKKDNIYWERQDLVPSGFYADHLSYYFNRFDRNQIMVIFHEELLNNPHKVMEQVNDFLNLSPYNYDYNKKFNKSGYIKNKKLDKLFGQNSVVKSSLKKAAPAVFRFIKKQRIVKKFVGDLRDNNLHRPKLDKSLKMQITNDIYRKDIDKLEQLLNINLDHWKQF</sequence>
<evidence type="ECO:0000313" key="5">
    <source>
        <dbReference type="Proteomes" id="UP001354989"/>
    </source>
</evidence>
<dbReference type="Pfam" id="PF00685">
    <property type="entry name" value="Sulfotransfer_1"/>
    <property type="match status" value="1"/>
</dbReference>
<dbReference type="InterPro" id="IPR000863">
    <property type="entry name" value="Sulfotransferase_dom"/>
</dbReference>
<keyword evidence="2" id="KW-0325">Glycoprotein</keyword>
<protein>
    <recommendedName>
        <fullName evidence="3">Sulfotransferase domain-containing protein</fullName>
    </recommendedName>
</protein>
<dbReference type="PANTHER" id="PTHR10605">
    <property type="entry name" value="HEPARAN SULFATE SULFOTRANSFERASE"/>
    <property type="match status" value="1"/>
</dbReference>
<reference evidence="4 5" key="1">
    <citation type="submission" date="2021-12" db="EMBL/GenBank/DDBJ databases">
        <title>Genome sequencing of bacteria with rrn-lacking chromosome and rrn-plasmid.</title>
        <authorList>
            <person name="Anda M."/>
            <person name="Iwasaki W."/>
        </authorList>
    </citation>
    <scope>NUCLEOTIDE SEQUENCE [LARGE SCALE GENOMIC DNA]</scope>
    <source>
        <strain evidence="4 5">NBRC 101262</strain>
    </source>
</reference>
<dbReference type="Gene3D" id="3.40.50.300">
    <property type="entry name" value="P-loop containing nucleotide triphosphate hydrolases"/>
    <property type="match status" value="1"/>
</dbReference>
<gene>
    <name evidence="4" type="ORF">PEPS_12770</name>
</gene>
<dbReference type="EMBL" id="AP025292">
    <property type="protein sequence ID" value="BDC98996.1"/>
    <property type="molecule type" value="Genomic_DNA"/>
</dbReference>
<keyword evidence="5" id="KW-1185">Reference proteome</keyword>
<keyword evidence="1" id="KW-0808">Transferase</keyword>
<name>A0ABN6LC68_9BACT</name>
<evidence type="ECO:0000259" key="3">
    <source>
        <dbReference type="Pfam" id="PF00685"/>
    </source>
</evidence>
<dbReference type="Proteomes" id="UP001354989">
    <property type="component" value="Chromosome"/>
</dbReference>
<dbReference type="InterPro" id="IPR027417">
    <property type="entry name" value="P-loop_NTPase"/>
</dbReference>
<dbReference type="PANTHER" id="PTHR10605:SF56">
    <property type="entry name" value="BIFUNCTIONAL HEPARAN SULFATE N-DEACETYLASE_N-SULFOTRANSFERASE"/>
    <property type="match status" value="1"/>
</dbReference>
<dbReference type="InterPro" id="IPR037359">
    <property type="entry name" value="NST/OST"/>
</dbReference>